<sequence length="37" mass="4160">VVAVPEPHADVSGDPRLFQSLFFCPPYRRRGALSSRM</sequence>
<reference evidence="1 2" key="1">
    <citation type="journal article" date="2018" name="Front. Plant Sci.">
        <title>Red Clover (Trifolium pratense) and Zigzag Clover (T. medium) - A Picture of Genomic Similarities and Differences.</title>
        <authorList>
            <person name="Dluhosova J."/>
            <person name="Istvanek J."/>
            <person name="Nedelnik J."/>
            <person name="Repkova J."/>
        </authorList>
    </citation>
    <scope>NUCLEOTIDE SEQUENCE [LARGE SCALE GENOMIC DNA]</scope>
    <source>
        <strain evidence="2">cv. 10/8</strain>
        <tissue evidence="1">Leaf</tissue>
    </source>
</reference>
<organism evidence="1 2">
    <name type="scientific">Trifolium medium</name>
    <dbReference type="NCBI Taxonomy" id="97028"/>
    <lineage>
        <taxon>Eukaryota</taxon>
        <taxon>Viridiplantae</taxon>
        <taxon>Streptophyta</taxon>
        <taxon>Embryophyta</taxon>
        <taxon>Tracheophyta</taxon>
        <taxon>Spermatophyta</taxon>
        <taxon>Magnoliopsida</taxon>
        <taxon>eudicotyledons</taxon>
        <taxon>Gunneridae</taxon>
        <taxon>Pentapetalae</taxon>
        <taxon>rosids</taxon>
        <taxon>fabids</taxon>
        <taxon>Fabales</taxon>
        <taxon>Fabaceae</taxon>
        <taxon>Papilionoideae</taxon>
        <taxon>50 kb inversion clade</taxon>
        <taxon>NPAAA clade</taxon>
        <taxon>Hologalegina</taxon>
        <taxon>IRL clade</taxon>
        <taxon>Trifolieae</taxon>
        <taxon>Trifolium</taxon>
    </lineage>
</organism>
<evidence type="ECO:0000313" key="2">
    <source>
        <dbReference type="Proteomes" id="UP000265520"/>
    </source>
</evidence>
<dbReference type="Proteomes" id="UP000265520">
    <property type="component" value="Unassembled WGS sequence"/>
</dbReference>
<keyword evidence="2" id="KW-1185">Reference proteome</keyword>
<feature type="non-terminal residue" evidence="1">
    <location>
        <position position="1"/>
    </location>
</feature>
<protein>
    <submittedName>
        <fullName evidence="1">Uncharacterized protein</fullName>
    </submittedName>
</protein>
<dbReference type="EMBL" id="LXQA010986416">
    <property type="protein sequence ID" value="MCI80034.1"/>
    <property type="molecule type" value="Genomic_DNA"/>
</dbReference>
<accession>A0A392UVH4</accession>
<name>A0A392UVH4_9FABA</name>
<proteinExistence type="predicted"/>
<comment type="caution">
    <text evidence="1">The sequence shown here is derived from an EMBL/GenBank/DDBJ whole genome shotgun (WGS) entry which is preliminary data.</text>
</comment>
<evidence type="ECO:0000313" key="1">
    <source>
        <dbReference type="EMBL" id="MCI80034.1"/>
    </source>
</evidence>
<dbReference type="AlphaFoldDB" id="A0A392UVH4"/>